<keyword evidence="4 7" id="KW-0326">Glycosidase</keyword>
<name>M5BV56_THACB</name>
<protein>
    <recommendedName>
        <fullName evidence="2">alpha,alpha-trehalase</fullName>
        <ecNumber evidence="2">3.2.1.28</ecNumber>
    </recommendedName>
    <alternativeName>
        <fullName evidence="5">Alpha,alpha-trehalase</fullName>
    </alternativeName>
    <alternativeName>
        <fullName evidence="6">Alpha,alpha-trehalose glucohydrolase</fullName>
    </alternativeName>
</protein>
<evidence type="ECO:0000256" key="4">
    <source>
        <dbReference type="ARBA" id="ARBA00023295"/>
    </source>
</evidence>
<evidence type="ECO:0000256" key="3">
    <source>
        <dbReference type="ARBA" id="ARBA00022801"/>
    </source>
</evidence>
<dbReference type="InterPro" id="IPR012341">
    <property type="entry name" value="6hp_glycosidase-like_sf"/>
</dbReference>
<dbReference type="PROSITE" id="PS00927">
    <property type="entry name" value="TREHALASE_1"/>
    <property type="match status" value="1"/>
</dbReference>
<organism evidence="7 8">
    <name type="scientific">Thanatephorus cucumeris (strain AG1-IB / isolate 7/3/14)</name>
    <name type="common">Lettuce bottom rot fungus</name>
    <name type="synonym">Rhizoctonia solani</name>
    <dbReference type="NCBI Taxonomy" id="1108050"/>
    <lineage>
        <taxon>Eukaryota</taxon>
        <taxon>Fungi</taxon>
        <taxon>Dikarya</taxon>
        <taxon>Basidiomycota</taxon>
        <taxon>Agaricomycotina</taxon>
        <taxon>Agaricomycetes</taxon>
        <taxon>Cantharellales</taxon>
        <taxon>Ceratobasidiaceae</taxon>
        <taxon>Rhizoctonia</taxon>
        <taxon>Rhizoctonia solani AG-1</taxon>
    </lineage>
</organism>
<dbReference type="Pfam" id="PF01204">
    <property type="entry name" value="Trehalase"/>
    <property type="match status" value="1"/>
</dbReference>
<dbReference type="Proteomes" id="UP000012065">
    <property type="component" value="Unassembled WGS sequence"/>
</dbReference>
<dbReference type="EC" id="3.2.1.28" evidence="2"/>
<proteinExistence type="inferred from homology"/>
<dbReference type="InterPro" id="IPR018232">
    <property type="entry name" value="Glyco_hydro_37_CS"/>
</dbReference>
<dbReference type="InterPro" id="IPR008928">
    <property type="entry name" value="6-hairpin_glycosidase_sf"/>
</dbReference>
<keyword evidence="3 7" id="KW-0378">Hydrolase</keyword>
<accession>M5BV56</accession>
<dbReference type="GO" id="GO:0004555">
    <property type="term" value="F:alpha,alpha-trehalase activity"/>
    <property type="evidence" value="ECO:0007669"/>
    <property type="project" value="UniProtKB-EC"/>
</dbReference>
<dbReference type="PANTHER" id="PTHR23403">
    <property type="entry name" value="TREHALASE"/>
    <property type="match status" value="1"/>
</dbReference>
<evidence type="ECO:0000256" key="1">
    <source>
        <dbReference type="ARBA" id="ARBA00005615"/>
    </source>
</evidence>
<dbReference type="AlphaFoldDB" id="M5BV56"/>
<dbReference type="HOGENOM" id="CLU_1327183_0_0_1"/>
<evidence type="ECO:0000256" key="2">
    <source>
        <dbReference type="ARBA" id="ARBA00012757"/>
    </source>
</evidence>
<comment type="caution">
    <text evidence="7">The sequence shown here is derived from an EMBL/GenBank/DDBJ whole genome shotgun (WGS) entry which is preliminary data.</text>
</comment>
<evidence type="ECO:0000256" key="5">
    <source>
        <dbReference type="ARBA" id="ARBA00030473"/>
    </source>
</evidence>
<gene>
    <name evidence="7" type="primary">TREH</name>
    <name evidence="7" type="ORF">BN14_05145</name>
</gene>
<dbReference type="GO" id="GO:0005993">
    <property type="term" value="P:trehalose catabolic process"/>
    <property type="evidence" value="ECO:0007669"/>
    <property type="project" value="TreeGrafter"/>
</dbReference>
<evidence type="ECO:0000313" key="7">
    <source>
        <dbReference type="EMBL" id="CCO31111.1"/>
    </source>
</evidence>
<reference evidence="7 8" key="1">
    <citation type="journal article" date="2013" name="J. Biotechnol.">
        <title>Establishment and interpretation of the genome sequence of the phytopathogenic fungus Rhizoctonia solani AG1-IB isolate 7/3/14.</title>
        <authorList>
            <person name="Wibberg D.W."/>
            <person name="Jelonek L.J."/>
            <person name="Rupp O.R."/>
            <person name="Hennig M.H."/>
            <person name="Eikmeyer F.E."/>
            <person name="Goesmann A.G."/>
            <person name="Hartmann A.H."/>
            <person name="Borriss R.B."/>
            <person name="Grosch R.G."/>
            <person name="Puehler A.P."/>
            <person name="Schlueter A.S."/>
        </authorList>
    </citation>
    <scope>NUCLEOTIDE SEQUENCE [LARGE SCALE GENOMIC DNA]</scope>
    <source>
        <strain evidence="8">AG1-IB / isolate 7/3/14</strain>
    </source>
</reference>
<dbReference type="Gene3D" id="1.50.10.10">
    <property type="match status" value="1"/>
</dbReference>
<comment type="similarity">
    <text evidence="1">Belongs to the glycosyl hydrolase 37 family.</text>
</comment>
<dbReference type="SUPFAM" id="SSF48208">
    <property type="entry name" value="Six-hairpin glycosidases"/>
    <property type="match status" value="1"/>
</dbReference>
<evidence type="ECO:0000256" key="6">
    <source>
        <dbReference type="ARBA" id="ARBA00031637"/>
    </source>
</evidence>
<evidence type="ECO:0000313" key="8">
    <source>
        <dbReference type="Proteomes" id="UP000012065"/>
    </source>
</evidence>
<dbReference type="PANTHER" id="PTHR23403:SF1">
    <property type="entry name" value="TREHALASE"/>
    <property type="match status" value="1"/>
</dbReference>
<dbReference type="InterPro" id="IPR001661">
    <property type="entry name" value="Glyco_hydro_37"/>
</dbReference>
<dbReference type="EMBL" id="CAOJ01007560">
    <property type="protein sequence ID" value="CCO31111.1"/>
    <property type="molecule type" value="Genomic_DNA"/>
</dbReference>
<sequence>MVSERDILCRPVNLAKLYVDSKTFVDKPTAFDAQRVLSDFDALGSQDNITVGAISNFVSNDFRGEGLELEALTLSNFPENPTFLSKIKDPLVKAWSKIVHSYWSDLIRGTNPETLCSNHNGTTGCESSLIPLNHTFVVPGGRFREQYYWDSYWIVRGLLESQLYDIVNSTLQNFMDELETIGFIPNGGRIYYLNRSQPPLFIHVSGS</sequence>